<sequence>MASQNYIRGRSCYPNGLWKEATGATWRIMDSTYFFTPNLSFGAMTFTQVKVIDIAWDLIVGRGGQMGLAWVNWRVFNEWLVYHLESTLYVLAFPTLMAAMTGYITTYEPYVEDSEHNLIEWEKVDEIVMSISGGDGIGFEQSDVWITAQEEQLIYDLDRFINDHSTVNNNTSIRPQRMGDEVYQTNGGGEGPEVLIVGVRNGTNIELENVTYTIPYPGLSVQKYLSIGRPLRDVVAPNEQFYTVSGRYGDQYNSSYIKSHSSCKPSETYQWGFSYIFLFMVSIFNFLWSVIMVCMWLDTRRASRMYKSGRRPGLLRSVLDLSAAVREELGPEVEILEEEELREKLMKSGGALCVPKEELRVKRMDTGELGTRKRMWTRKLTGGSTF</sequence>
<comment type="caution">
    <text evidence="2">The sequence shown here is derived from an EMBL/GenBank/DDBJ whole genome shotgun (WGS) entry which is preliminary data.</text>
</comment>
<dbReference type="Proteomes" id="UP001521222">
    <property type="component" value="Unassembled WGS sequence"/>
</dbReference>
<name>A0ABR3QMU2_9PLEO</name>
<evidence type="ECO:0000256" key="1">
    <source>
        <dbReference type="SAM" id="Phobius"/>
    </source>
</evidence>
<dbReference type="EMBL" id="JAKIXB020000041">
    <property type="protein sequence ID" value="KAL1593479.1"/>
    <property type="molecule type" value="Genomic_DNA"/>
</dbReference>
<proteinExistence type="predicted"/>
<evidence type="ECO:0000313" key="3">
    <source>
        <dbReference type="Proteomes" id="UP001521222"/>
    </source>
</evidence>
<accession>A0ABR3QMU2</accession>
<protein>
    <submittedName>
        <fullName evidence="2">Uncharacterized protein</fullName>
    </submittedName>
</protein>
<reference evidence="2 3" key="1">
    <citation type="submission" date="2024-02" db="EMBL/GenBank/DDBJ databases">
        <title>De novo assembly and annotation of 12 fungi associated with fruit tree decline syndrome in Ontario, Canada.</title>
        <authorList>
            <person name="Sulman M."/>
            <person name="Ellouze W."/>
            <person name="Ilyukhin E."/>
        </authorList>
    </citation>
    <scope>NUCLEOTIDE SEQUENCE [LARGE SCALE GENOMIC DNA]</scope>
    <source>
        <strain evidence="2 3">M97-236</strain>
    </source>
</reference>
<keyword evidence="1" id="KW-0472">Membrane</keyword>
<gene>
    <name evidence="2" type="ORF">SLS59_009360</name>
</gene>
<keyword evidence="1" id="KW-0812">Transmembrane</keyword>
<keyword evidence="3" id="KW-1185">Reference proteome</keyword>
<keyword evidence="1" id="KW-1133">Transmembrane helix</keyword>
<feature type="transmembrane region" description="Helical" evidence="1">
    <location>
        <begin position="271"/>
        <end position="297"/>
    </location>
</feature>
<organism evidence="2 3">
    <name type="scientific">Nothophoma quercina</name>
    <dbReference type="NCBI Taxonomy" id="749835"/>
    <lineage>
        <taxon>Eukaryota</taxon>
        <taxon>Fungi</taxon>
        <taxon>Dikarya</taxon>
        <taxon>Ascomycota</taxon>
        <taxon>Pezizomycotina</taxon>
        <taxon>Dothideomycetes</taxon>
        <taxon>Pleosporomycetidae</taxon>
        <taxon>Pleosporales</taxon>
        <taxon>Pleosporineae</taxon>
        <taxon>Didymellaceae</taxon>
        <taxon>Nothophoma</taxon>
    </lineage>
</organism>
<evidence type="ECO:0000313" key="2">
    <source>
        <dbReference type="EMBL" id="KAL1593479.1"/>
    </source>
</evidence>